<dbReference type="Gene3D" id="3.40.50.10610">
    <property type="entry name" value="ABC-type transport auxiliary lipoprotein component"/>
    <property type="match status" value="1"/>
</dbReference>
<feature type="compositionally biased region" description="Basic and acidic residues" evidence="1">
    <location>
        <begin position="315"/>
        <end position="329"/>
    </location>
</feature>
<keyword evidence="4" id="KW-1185">Reference proteome</keyword>
<feature type="region of interest" description="Disordered" evidence="1">
    <location>
        <begin position="304"/>
        <end position="338"/>
    </location>
</feature>
<feature type="chain" id="PRO_5045449479" evidence="2">
    <location>
        <begin position="31"/>
        <end position="338"/>
    </location>
</feature>
<reference evidence="3 4" key="1">
    <citation type="submission" date="2023-07" db="EMBL/GenBank/DDBJ databases">
        <title>Genomic Encyclopedia of Type Strains, Phase IV (KMG-IV): sequencing the most valuable type-strain genomes for metagenomic binning, comparative biology and taxonomic classification.</title>
        <authorList>
            <person name="Goeker M."/>
        </authorList>
    </citation>
    <scope>NUCLEOTIDE SEQUENCE [LARGE SCALE GENOMIC DNA]</scope>
    <source>
        <strain evidence="3 4">DSM 18695</strain>
    </source>
</reference>
<sequence length="338" mass="35727">MATSVPRRVIAAVSVSALLLSACATPIAGADGRYAKPIGTATVTANPTPYSTALVCLGNYARQYKLGAPRIAVGRIADYTGKEESDGSGRKVTQGASLMAMSAFAKAGMPLVERFDTSVSELELKYTNNKLISDDPNPAADGPSDPRKIFAGQVPGSDFYVTGGITELNYNIRSNGADLAAGDRDTDGLKGRFRNSIFVMNVAIDLRLINTRTLEVVDVISYQKQVVGREVGIGLFDFLNGNVFDVSGGSGALEPLQLAVRSLIERAVVEMTANLYGMPGPQSCLTSDPLGGSTTGLTGGYVPAYNNTGTNNGTTREDPARWSDKRDPAVKPTLRGRY</sequence>
<dbReference type="InterPro" id="IPR049861">
    <property type="entry name" value="Holdfast_HfaB"/>
</dbReference>
<feature type="signal peptide" evidence="2">
    <location>
        <begin position="1"/>
        <end position="30"/>
    </location>
</feature>
<keyword evidence="2" id="KW-0732">Signal</keyword>
<dbReference type="Proteomes" id="UP001228905">
    <property type="component" value="Unassembled WGS sequence"/>
</dbReference>
<accession>A0ABU0IKK0</accession>
<dbReference type="NCBIfam" id="NF037935">
    <property type="entry name" value="holdfast_HfaB"/>
    <property type="match status" value="1"/>
</dbReference>
<organism evidence="3 4">
    <name type="scientific">Caulobacter ginsengisoli</name>
    <dbReference type="NCBI Taxonomy" id="400775"/>
    <lineage>
        <taxon>Bacteria</taxon>
        <taxon>Pseudomonadati</taxon>
        <taxon>Pseudomonadota</taxon>
        <taxon>Alphaproteobacteria</taxon>
        <taxon>Caulobacterales</taxon>
        <taxon>Caulobacteraceae</taxon>
        <taxon>Caulobacter</taxon>
    </lineage>
</organism>
<evidence type="ECO:0000313" key="3">
    <source>
        <dbReference type="EMBL" id="MDQ0462534.1"/>
    </source>
</evidence>
<evidence type="ECO:0000256" key="2">
    <source>
        <dbReference type="SAM" id="SignalP"/>
    </source>
</evidence>
<protein>
    <submittedName>
        <fullName evidence="3">Curli production assembly/transport component CsgG/holdfast attachment protein HfaB</fullName>
    </submittedName>
</protein>
<dbReference type="Pfam" id="PF03783">
    <property type="entry name" value="CsgG"/>
    <property type="match status" value="1"/>
</dbReference>
<proteinExistence type="predicted"/>
<dbReference type="InterPro" id="IPR005534">
    <property type="entry name" value="Curli_assmbl/transp-comp_CsgG"/>
</dbReference>
<name>A0ABU0IKK0_9CAUL</name>
<evidence type="ECO:0000313" key="4">
    <source>
        <dbReference type="Proteomes" id="UP001228905"/>
    </source>
</evidence>
<evidence type="ECO:0000256" key="1">
    <source>
        <dbReference type="SAM" id="MobiDB-lite"/>
    </source>
</evidence>
<comment type="caution">
    <text evidence="3">The sequence shown here is derived from an EMBL/GenBank/DDBJ whole genome shotgun (WGS) entry which is preliminary data.</text>
</comment>
<dbReference type="PROSITE" id="PS51257">
    <property type="entry name" value="PROKAR_LIPOPROTEIN"/>
    <property type="match status" value="1"/>
</dbReference>
<gene>
    <name evidence="3" type="ORF">QO010_000282</name>
</gene>
<dbReference type="RefSeq" id="WP_307344953.1">
    <property type="nucleotide sequence ID" value="NZ_JAUSVS010000001.1"/>
</dbReference>
<dbReference type="EMBL" id="JAUSVS010000001">
    <property type="protein sequence ID" value="MDQ0462534.1"/>
    <property type="molecule type" value="Genomic_DNA"/>
</dbReference>